<proteinExistence type="predicted"/>
<evidence type="ECO:0000313" key="3">
    <source>
        <dbReference type="EMBL" id="KAA3465502.1"/>
    </source>
</evidence>
<keyword evidence="3" id="KW-0808">Transferase</keyword>
<dbReference type="Pfam" id="PF00078">
    <property type="entry name" value="RVT_1"/>
    <property type="match status" value="1"/>
</dbReference>
<feature type="region of interest" description="Disordered" evidence="1">
    <location>
        <begin position="24"/>
        <end position="47"/>
    </location>
</feature>
<dbReference type="Gene3D" id="3.30.70.270">
    <property type="match status" value="1"/>
</dbReference>
<dbReference type="PANTHER" id="PTHR24559">
    <property type="entry name" value="TRANSPOSON TY3-I GAG-POL POLYPROTEIN"/>
    <property type="match status" value="1"/>
</dbReference>
<dbReference type="OrthoDB" id="1928766at2759"/>
<dbReference type="CDD" id="cd01647">
    <property type="entry name" value="RT_LTR"/>
    <property type="match status" value="1"/>
</dbReference>
<dbReference type="AlphaFoldDB" id="A0A5B6V8K9"/>
<dbReference type="InterPro" id="IPR043502">
    <property type="entry name" value="DNA/RNA_pol_sf"/>
</dbReference>
<dbReference type="GO" id="GO:0003964">
    <property type="term" value="F:RNA-directed DNA polymerase activity"/>
    <property type="evidence" value="ECO:0007669"/>
    <property type="project" value="UniProtKB-KW"/>
</dbReference>
<dbReference type="Gene3D" id="3.10.10.10">
    <property type="entry name" value="HIV Type 1 Reverse Transcriptase, subunit A, domain 1"/>
    <property type="match status" value="1"/>
</dbReference>
<feature type="compositionally biased region" description="Basic and acidic residues" evidence="1">
    <location>
        <begin position="24"/>
        <end position="38"/>
    </location>
</feature>
<dbReference type="EMBL" id="SMMG02000007">
    <property type="protein sequence ID" value="KAA3465502.1"/>
    <property type="molecule type" value="Genomic_DNA"/>
</dbReference>
<gene>
    <name evidence="3" type="ORF">EPI10_000661</name>
</gene>
<evidence type="ECO:0000313" key="4">
    <source>
        <dbReference type="Proteomes" id="UP000325315"/>
    </source>
</evidence>
<keyword evidence="4" id="KW-1185">Reference proteome</keyword>
<name>A0A5B6V8K9_9ROSI</name>
<evidence type="ECO:0000256" key="1">
    <source>
        <dbReference type="SAM" id="MobiDB-lite"/>
    </source>
</evidence>
<dbReference type="InterPro" id="IPR053134">
    <property type="entry name" value="RNA-dir_DNA_polymerase"/>
</dbReference>
<keyword evidence="3" id="KW-0695">RNA-directed DNA polymerase</keyword>
<organism evidence="3 4">
    <name type="scientific">Gossypium australe</name>
    <dbReference type="NCBI Taxonomy" id="47621"/>
    <lineage>
        <taxon>Eukaryota</taxon>
        <taxon>Viridiplantae</taxon>
        <taxon>Streptophyta</taxon>
        <taxon>Embryophyta</taxon>
        <taxon>Tracheophyta</taxon>
        <taxon>Spermatophyta</taxon>
        <taxon>Magnoliopsida</taxon>
        <taxon>eudicotyledons</taxon>
        <taxon>Gunneridae</taxon>
        <taxon>Pentapetalae</taxon>
        <taxon>rosids</taxon>
        <taxon>malvids</taxon>
        <taxon>Malvales</taxon>
        <taxon>Malvaceae</taxon>
        <taxon>Malvoideae</taxon>
        <taxon>Gossypium</taxon>
    </lineage>
</organism>
<dbReference type="InterPro" id="IPR043128">
    <property type="entry name" value="Rev_trsase/Diguanyl_cyclase"/>
</dbReference>
<dbReference type="PANTHER" id="PTHR24559:SF430">
    <property type="entry name" value="RNA-DIRECTED DNA POLYMERASE"/>
    <property type="match status" value="1"/>
</dbReference>
<protein>
    <submittedName>
        <fullName evidence="3">RNA-directed DNA polymerase-like protein</fullName>
    </submittedName>
</protein>
<dbReference type="SUPFAM" id="SSF56672">
    <property type="entry name" value="DNA/RNA polymerases"/>
    <property type="match status" value="1"/>
</dbReference>
<dbReference type="InterPro" id="IPR000477">
    <property type="entry name" value="RT_dom"/>
</dbReference>
<dbReference type="Proteomes" id="UP000325315">
    <property type="component" value="Unassembled WGS sequence"/>
</dbReference>
<sequence length="185" mass="21111">MFLPSPQQTCRVCGTPSNCAQVERTPEGEASKVKENKVHGTSSGSGETKVMVKKANDKWKMCIDFTNLNKVCPKYSFPLPSIDQLVDASIGHMFMNFMDAFLVYNQNLLDRCDKKKTTFITEKGLFCYWVMLFGLKNVGATYQRLVNRIFKNQIGRGLEVYVDDMLVKTESMSEHVEAYQRHLQS</sequence>
<feature type="domain" description="Reverse transcriptase" evidence="2">
    <location>
        <begin position="52"/>
        <end position="181"/>
    </location>
</feature>
<evidence type="ECO:0000259" key="2">
    <source>
        <dbReference type="Pfam" id="PF00078"/>
    </source>
</evidence>
<reference evidence="4" key="1">
    <citation type="journal article" date="2019" name="Plant Biotechnol. J.">
        <title>Genome sequencing of the Australian wild diploid species Gossypium australe highlights disease resistance and delayed gland morphogenesis.</title>
        <authorList>
            <person name="Cai Y."/>
            <person name="Cai X."/>
            <person name="Wang Q."/>
            <person name="Wang P."/>
            <person name="Zhang Y."/>
            <person name="Cai C."/>
            <person name="Xu Y."/>
            <person name="Wang K."/>
            <person name="Zhou Z."/>
            <person name="Wang C."/>
            <person name="Geng S."/>
            <person name="Li B."/>
            <person name="Dong Q."/>
            <person name="Hou Y."/>
            <person name="Wang H."/>
            <person name="Ai P."/>
            <person name="Liu Z."/>
            <person name="Yi F."/>
            <person name="Sun M."/>
            <person name="An G."/>
            <person name="Cheng J."/>
            <person name="Zhang Y."/>
            <person name="Shi Q."/>
            <person name="Xie Y."/>
            <person name="Shi X."/>
            <person name="Chang Y."/>
            <person name="Huang F."/>
            <person name="Chen Y."/>
            <person name="Hong S."/>
            <person name="Mi L."/>
            <person name="Sun Q."/>
            <person name="Zhang L."/>
            <person name="Zhou B."/>
            <person name="Peng R."/>
            <person name="Zhang X."/>
            <person name="Liu F."/>
        </authorList>
    </citation>
    <scope>NUCLEOTIDE SEQUENCE [LARGE SCALE GENOMIC DNA]</scope>
    <source>
        <strain evidence="4">cv. PA1801</strain>
    </source>
</reference>
<keyword evidence="3" id="KW-0548">Nucleotidyltransferase</keyword>
<accession>A0A5B6V8K9</accession>
<comment type="caution">
    <text evidence="3">The sequence shown here is derived from an EMBL/GenBank/DDBJ whole genome shotgun (WGS) entry which is preliminary data.</text>
</comment>